<evidence type="ECO:0000313" key="2">
    <source>
        <dbReference type="Proteomes" id="UP001265746"/>
    </source>
</evidence>
<sequence length="353" mass="38522">MANPNNYPAKPAAFDRLQRTIGYRFDVYRRFGEVDIDMGSMASLLAIANRTQPVGGGIGSFQVRPPPGSAAAAEQLAAAIQNRGVGEQGMFSMDNPAPPQLNFASQNAAQAAVDAARLWMAANNFSFVKQLGWVGDFGRTARLWQFGIPNFPGHNFARLRRLWSRRTGGKRGWYLPEQFTAEWDHVNYEPYSEGITNLATGAGTAGAYSEKSNIFQVGMSPSQVIFCCMLMIQPESPPRAAPVPRTGAQMGAQGWTYVGELRLQHFRTEFGAALCDLVRQCCMHRPSDRPDLANLMARTAAGIAANPVTNDDKRWITASLHEPPPPPPLIPNPWPTLPVPPTQAVGAAVNLQF</sequence>
<gene>
    <name evidence="1" type="ORF">N8I77_005054</name>
</gene>
<evidence type="ECO:0008006" key="3">
    <source>
        <dbReference type="Google" id="ProtNLM"/>
    </source>
</evidence>
<accession>A0AAD9SL32</accession>
<dbReference type="EMBL" id="JAUJFL010000002">
    <property type="protein sequence ID" value="KAK2611730.1"/>
    <property type="molecule type" value="Genomic_DNA"/>
</dbReference>
<dbReference type="Proteomes" id="UP001265746">
    <property type="component" value="Unassembled WGS sequence"/>
</dbReference>
<dbReference type="Gene3D" id="1.10.510.10">
    <property type="entry name" value="Transferase(Phosphotransferase) domain 1"/>
    <property type="match status" value="1"/>
</dbReference>
<keyword evidence="2" id="KW-1185">Reference proteome</keyword>
<organism evidence="1 2">
    <name type="scientific">Phomopsis amygdali</name>
    <name type="common">Fusicoccum amygdali</name>
    <dbReference type="NCBI Taxonomy" id="1214568"/>
    <lineage>
        <taxon>Eukaryota</taxon>
        <taxon>Fungi</taxon>
        <taxon>Dikarya</taxon>
        <taxon>Ascomycota</taxon>
        <taxon>Pezizomycotina</taxon>
        <taxon>Sordariomycetes</taxon>
        <taxon>Sordariomycetidae</taxon>
        <taxon>Diaporthales</taxon>
        <taxon>Diaporthaceae</taxon>
        <taxon>Diaporthe</taxon>
    </lineage>
</organism>
<name>A0AAD9SL32_PHOAM</name>
<protein>
    <recommendedName>
        <fullName evidence="3">Protein kinase domain-containing protein</fullName>
    </recommendedName>
</protein>
<proteinExistence type="predicted"/>
<comment type="caution">
    <text evidence="1">The sequence shown here is derived from an EMBL/GenBank/DDBJ whole genome shotgun (WGS) entry which is preliminary data.</text>
</comment>
<evidence type="ECO:0000313" key="1">
    <source>
        <dbReference type="EMBL" id="KAK2611730.1"/>
    </source>
</evidence>
<dbReference type="AlphaFoldDB" id="A0AAD9SL32"/>
<reference evidence="1" key="1">
    <citation type="submission" date="2023-06" db="EMBL/GenBank/DDBJ databases">
        <authorList>
            <person name="Noh H."/>
        </authorList>
    </citation>
    <scope>NUCLEOTIDE SEQUENCE</scope>
    <source>
        <strain evidence="1">DUCC20226</strain>
    </source>
</reference>